<feature type="compositionally biased region" description="Polar residues" evidence="1">
    <location>
        <begin position="27"/>
        <end position="39"/>
    </location>
</feature>
<comment type="caution">
    <text evidence="3">The sequence shown here is derived from an EMBL/GenBank/DDBJ whole genome shotgun (WGS) entry which is preliminary data.</text>
</comment>
<gene>
    <name evidence="3" type="ORF">HOLleu_18100</name>
</gene>
<dbReference type="InterPro" id="IPR046815">
    <property type="entry name" value="P2RX7_C"/>
</dbReference>
<proteinExistence type="predicted"/>
<keyword evidence="4" id="KW-1185">Reference proteome</keyword>
<accession>A0A9Q1C3H7</accession>
<dbReference type="Proteomes" id="UP001152320">
    <property type="component" value="Chromosome 8"/>
</dbReference>
<feature type="region of interest" description="Disordered" evidence="1">
    <location>
        <begin position="27"/>
        <end position="57"/>
    </location>
</feature>
<evidence type="ECO:0000256" key="1">
    <source>
        <dbReference type="SAM" id="MobiDB-lite"/>
    </source>
</evidence>
<dbReference type="PANTHER" id="PTHR36981">
    <property type="entry name" value="ZGC:195170"/>
    <property type="match status" value="1"/>
</dbReference>
<reference evidence="3" key="1">
    <citation type="submission" date="2021-10" db="EMBL/GenBank/DDBJ databases">
        <title>Tropical sea cucumber genome reveals ecological adaptation and Cuvierian tubules defense mechanism.</title>
        <authorList>
            <person name="Chen T."/>
        </authorList>
    </citation>
    <scope>NUCLEOTIDE SEQUENCE</scope>
    <source>
        <strain evidence="3">Nanhai2018</strain>
        <tissue evidence="3">Muscle</tissue>
    </source>
</reference>
<dbReference type="Pfam" id="PF20478">
    <property type="entry name" value="P2RX7_C"/>
    <property type="match status" value="1"/>
</dbReference>
<dbReference type="AlphaFoldDB" id="A0A9Q1C3H7"/>
<evidence type="ECO:0000259" key="2">
    <source>
        <dbReference type="Pfam" id="PF20478"/>
    </source>
</evidence>
<organism evidence="3 4">
    <name type="scientific">Holothuria leucospilota</name>
    <name type="common">Black long sea cucumber</name>
    <name type="synonym">Mertensiothuria leucospilota</name>
    <dbReference type="NCBI Taxonomy" id="206669"/>
    <lineage>
        <taxon>Eukaryota</taxon>
        <taxon>Metazoa</taxon>
        <taxon>Echinodermata</taxon>
        <taxon>Eleutherozoa</taxon>
        <taxon>Echinozoa</taxon>
        <taxon>Holothuroidea</taxon>
        <taxon>Aspidochirotacea</taxon>
        <taxon>Aspidochirotida</taxon>
        <taxon>Holothuriidae</taxon>
        <taxon>Holothuria</taxon>
    </lineage>
</organism>
<evidence type="ECO:0000313" key="4">
    <source>
        <dbReference type="Proteomes" id="UP001152320"/>
    </source>
</evidence>
<protein>
    <recommendedName>
        <fullName evidence="2">P2X purinoreceptor 7 intracellular domain-containing protein</fullName>
    </recommendedName>
</protein>
<dbReference type="EMBL" id="JAIZAY010000008">
    <property type="protein sequence ID" value="KAJ8037311.1"/>
    <property type="molecule type" value="Genomic_DNA"/>
</dbReference>
<feature type="domain" description="P2X purinoreceptor 7 intracellular" evidence="2">
    <location>
        <begin position="30"/>
        <end position="99"/>
    </location>
</feature>
<sequence length="123" mass="14094">MGAFGLEAYLFEPNYFEELRIREAEAKNTTSTKDLAQTENTDDSDTASSTSSARDSEEWCLCGHCTVMPTKLENVCCHKVFAERHKLTEGMCLKETEEFSVAYHQFTLELAFAQFLRYKRQNA</sequence>
<evidence type="ECO:0000313" key="3">
    <source>
        <dbReference type="EMBL" id="KAJ8037311.1"/>
    </source>
</evidence>
<name>A0A9Q1C3H7_HOLLE</name>